<evidence type="ECO:0000313" key="2">
    <source>
        <dbReference type="EMBL" id="CAK9233778.1"/>
    </source>
</evidence>
<evidence type="ECO:0000313" key="3">
    <source>
        <dbReference type="Proteomes" id="UP001497512"/>
    </source>
</evidence>
<keyword evidence="3" id="KW-1185">Reference proteome</keyword>
<accession>A0ABP0UYY8</accession>
<keyword evidence="1" id="KW-0732">Signal</keyword>
<gene>
    <name evidence="2" type="ORF">CSSPTR1EN2_LOCUS21691</name>
</gene>
<organism evidence="2 3">
    <name type="scientific">Sphagnum troendelagicum</name>
    <dbReference type="NCBI Taxonomy" id="128251"/>
    <lineage>
        <taxon>Eukaryota</taxon>
        <taxon>Viridiplantae</taxon>
        <taxon>Streptophyta</taxon>
        <taxon>Embryophyta</taxon>
        <taxon>Bryophyta</taxon>
        <taxon>Sphagnophytina</taxon>
        <taxon>Sphagnopsida</taxon>
        <taxon>Sphagnales</taxon>
        <taxon>Sphagnaceae</taxon>
        <taxon>Sphagnum</taxon>
    </lineage>
</organism>
<feature type="chain" id="PRO_5046767688" evidence="1">
    <location>
        <begin position="19"/>
        <end position="74"/>
    </location>
</feature>
<reference evidence="2" key="1">
    <citation type="submission" date="2024-02" db="EMBL/GenBank/DDBJ databases">
        <authorList>
            <consortium name="ELIXIR-Norway"/>
            <consortium name="Elixir Norway"/>
        </authorList>
    </citation>
    <scope>NUCLEOTIDE SEQUENCE</scope>
</reference>
<dbReference type="Proteomes" id="UP001497512">
    <property type="component" value="Chromosome 8"/>
</dbReference>
<name>A0ABP0UYY8_9BRYO</name>
<feature type="signal peptide" evidence="1">
    <location>
        <begin position="1"/>
        <end position="18"/>
    </location>
</feature>
<evidence type="ECO:0000256" key="1">
    <source>
        <dbReference type="SAM" id="SignalP"/>
    </source>
</evidence>
<proteinExistence type="predicted"/>
<dbReference type="EMBL" id="OZ019900">
    <property type="protein sequence ID" value="CAK9233778.1"/>
    <property type="molecule type" value="Genomic_DNA"/>
</dbReference>
<protein>
    <submittedName>
        <fullName evidence="2">Uncharacterized protein</fullName>
    </submittedName>
</protein>
<sequence>MGLRLFSLLVMTLPVGVAEYTKTATTTRQIDMLQLAARSVLMDTDLAVGSIDIPSRLQQSSAKSARGQEGKVDR</sequence>